<sequence length="40" mass="4738">MIKNITSNCNQKEQGIGMQFNTRRLKSLHKHKKVLIHSFQ</sequence>
<organism evidence="1">
    <name type="scientific">Anguilla anguilla</name>
    <name type="common">European freshwater eel</name>
    <name type="synonym">Muraena anguilla</name>
    <dbReference type="NCBI Taxonomy" id="7936"/>
    <lineage>
        <taxon>Eukaryota</taxon>
        <taxon>Metazoa</taxon>
        <taxon>Chordata</taxon>
        <taxon>Craniata</taxon>
        <taxon>Vertebrata</taxon>
        <taxon>Euteleostomi</taxon>
        <taxon>Actinopterygii</taxon>
        <taxon>Neopterygii</taxon>
        <taxon>Teleostei</taxon>
        <taxon>Anguilliformes</taxon>
        <taxon>Anguillidae</taxon>
        <taxon>Anguilla</taxon>
    </lineage>
</organism>
<reference evidence="1" key="2">
    <citation type="journal article" date="2015" name="Fish Shellfish Immunol.">
        <title>Early steps in the European eel (Anguilla anguilla)-Vibrio vulnificus interaction in the gills: Role of the RtxA13 toxin.</title>
        <authorList>
            <person name="Callol A."/>
            <person name="Pajuelo D."/>
            <person name="Ebbesson L."/>
            <person name="Teles M."/>
            <person name="MacKenzie S."/>
            <person name="Amaro C."/>
        </authorList>
    </citation>
    <scope>NUCLEOTIDE SEQUENCE</scope>
</reference>
<proteinExistence type="predicted"/>
<name>A0A0E9QM84_ANGAN</name>
<evidence type="ECO:0000313" key="1">
    <source>
        <dbReference type="EMBL" id="JAH17944.1"/>
    </source>
</evidence>
<reference evidence="1" key="1">
    <citation type="submission" date="2014-11" db="EMBL/GenBank/DDBJ databases">
        <authorList>
            <person name="Amaro Gonzalez C."/>
        </authorList>
    </citation>
    <scope>NUCLEOTIDE SEQUENCE</scope>
</reference>
<dbReference type="EMBL" id="GBXM01090633">
    <property type="protein sequence ID" value="JAH17944.1"/>
    <property type="molecule type" value="Transcribed_RNA"/>
</dbReference>
<dbReference type="AlphaFoldDB" id="A0A0E9QM84"/>
<protein>
    <submittedName>
        <fullName evidence="1">Uncharacterized protein</fullName>
    </submittedName>
</protein>
<accession>A0A0E9QM84</accession>